<evidence type="ECO:0000313" key="1">
    <source>
        <dbReference type="EMBL" id="KAH6942145.1"/>
    </source>
</evidence>
<comment type="caution">
    <text evidence="1">The sequence shown here is derived from an EMBL/GenBank/DDBJ whole genome shotgun (WGS) entry which is preliminary data.</text>
</comment>
<organism evidence="1 2">
    <name type="scientific">Hyalomma asiaticum</name>
    <name type="common">Tick</name>
    <dbReference type="NCBI Taxonomy" id="266040"/>
    <lineage>
        <taxon>Eukaryota</taxon>
        <taxon>Metazoa</taxon>
        <taxon>Ecdysozoa</taxon>
        <taxon>Arthropoda</taxon>
        <taxon>Chelicerata</taxon>
        <taxon>Arachnida</taxon>
        <taxon>Acari</taxon>
        <taxon>Parasitiformes</taxon>
        <taxon>Ixodida</taxon>
        <taxon>Ixodoidea</taxon>
        <taxon>Ixodidae</taxon>
        <taxon>Hyalomminae</taxon>
        <taxon>Hyalomma</taxon>
    </lineage>
</organism>
<accession>A0ACB7T5D9</accession>
<proteinExistence type="predicted"/>
<sequence length="595" mass="65993">MSSWIMVMKINLHSCDDVGRPSANHGQKRRPVLAANAGHVGWTERRVGGVVICPCAYSVVCQLWYRLLPKFEFLLGQWDASHVTDTASRPAGAWTEDVSAKESERSVCLDSDAEVAQRIAAEMITKEVCVAVMALCAVKLVTSGDEVVLPSSSSGVNITGNMRSMDEDQVMSLHELLKRKLERTRGLVSLGMDPFQAGSMGFLIQEPGAYINVSLTKVAVSGLSNFTIRDVATNNAAMRASVLMIMPRVEIRCAYRVKGYISGEGEKESRVIDDSGQFEAVLGRAAMSWFARVLHVDKDDLLVAQTGLRTHVDEVTKRFLQTAKARTQAEDQDVMGVVGDSIVDHVRQMVEEKLNKVITKAVSTKPSEVQDLLESLVVPTPHSEVPRTFSPHGHRISKRQVPCNNGTELDDYVDYLFRFATRLIRAMEPIQGPNFTIYIEEHLQVFMYDVQARNVHTLSRRKPAYVICHHGDVTVGLVIHLDNIMATAKYRVLTDHRHLLYNGDADIKLSGTVVWIQISQLANGNNRLDVVRIWRMGKAQVLLKGLGNLTSAISMLLTSILNHDPWNVIPVAEAQAITFGREMLANITVPIFSLV</sequence>
<evidence type="ECO:0000313" key="2">
    <source>
        <dbReference type="Proteomes" id="UP000821845"/>
    </source>
</evidence>
<name>A0ACB7T5D9_HYAAI</name>
<protein>
    <submittedName>
        <fullName evidence="1">Uncharacterized protein</fullName>
    </submittedName>
</protein>
<gene>
    <name evidence="1" type="ORF">HPB50_001441</name>
</gene>
<keyword evidence="2" id="KW-1185">Reference proteome</keyword>
<dbReference type="Proteomes" id="UP000821845">
    <property type="component" value="Chromosome 10"/>
</dbReference>
<reference evidence="1" key="1">
    <citation type="submission" date="2020-05" db="EMBL/GenBank/DDBJ databases">
        <title>Large-scale comparative analyses of tick genomes elucidate their genetic diversity and vector capacities.</title>
        <authorList>
            <person name="Jia N."/>
            <person name="Wang J."/>
            <person name="Shi W."/>
            <person name="Du L."/>
            <person name="Sun Y."/>
            <person name="Zhan W."/>
            <person name="Jiang J."/>
            <person name="Wang Q."/>
            <person name="Zhang B."/>
            <person name="Ji P."/>
            <person name="Sakyi L.B."/>
            <person name="Cui X."/>
            <person name="Yuan T."/>
            <person name="Jiang B."/>
            <person name="Yang W."/>
            <person name="Lam T.T.-Y."/>
            <person name="Chang Q."/>
            <person name="Ding S."/>
            <person name="Wang X."/>
            <person name="Zhu J."/>
            <person name="Ruan X."/>
            <person name="Zhao L."/>
            <person name="Wei J."/>
            <person name="Que T."/>
            <person name="Du C."/>
            <person name="Cheng J."/>
            <person name="Dai P."/>
            <person name="Han X."/>
            <person name="Huang E."/>
            <person name="Gao Y."/>
            <person name="Liu J."/>
            <person name="Shao H."/>
            <person name="Ye R."/>
            <person name="Li L."/>
            <person name="Wei W."/>
            <person name="Wang X."/>
            <person name="Wang C."/>
            <person name="Yang T."/>
            <person name="Huo Q."/>
            <person name="Li W."/>
            <person name="Guo W."/>
            <person name="Chen H."/>
            <person name="Zhou L."/>
            <person name="Ni X."/>
            <person name="Tian J."/>
            <person name="Zhou Y."/>
            <person name="Sheng Y."/>
            <person name="Liu T."/>
            <person name="Pan Y."/>
            <person name="Xia L."/>
            <person name="Li J."/>
            <person name="Zhao F."/>
            <person name="Cao W."/>
        </authorList>
    </citation>
    <scope>NUCLEOTIDE SEQUENCE</scope>
    <source>
        <strain evidence="1">Hyas-2018</strain>
    </source>
</reference>
<dbReference type="EMBL" id="CM023490">
    <property type="protein sequence ID" value="KAH6942145.1"/>
    <property type="molecule type" value="Genomic_DNA"/>
</dbReference>